<proteinExistence type="predicted"/>
<evidence type="ECO:0000313" key="2">
    <source>
        <dbReference type="Proteomes" id="UP001145114"/>
    </source>
</evidence>
<sequence>MLDGYAVLLDKKQIKTPEGQPIRIPPANKTLAYLVAGEWESQREALRTHSLPLTSMICRAQESLIKSEEREKVIESLLAYFRTDSVCLHESHPDILVEMQEKYWQPLIRWAESEFGIKVVTADNIFIMRQPQESVDKLREVARGFSPLELAAFEKAVMTSKSFLIGLAIVKRHMSSKDAAIAARVEALSQIKYWGELVNAHDLDEAEMNKYLGAAACLVISI</sequence>
<protein>
    <submittedName>
        <fullName evidence="1">Chaperone</fullName>
    </submittedName>
</protein>
<reference evidence="1" key="1">
    <citation type="submission" date="2022-06" db="EMBL/GenBank/DDBJ databases">
        <title>Phylogenomic reconstructions and comparative analyses of Kickxellomycotina fungi.</title>
        <authorList>
            <person name="Reynolds N.K."/>
            <person name="Stajich J.E."/>
            <person name="Barry K."/>
            <person name="Grigoriev I.V."/>
            <person name="Crous P."/>
            <person name="Smith M.E."/>
        </authorList>
    </citation>
    <scope>NUCLEOTIDE SEQUENCE</scope>
    <source>
        <strain evidence="1">RSA 2271</strain>
    </source>
</reference>
<gene>
    <name evidence="1" type="primary">atp12</name>
    <name evidence="1" type="ORF">EV182_007583</name>
</gene>
<keyword evidence="2" id="KW-1185">Reference proteome</keyword>
<dbReference type="EMBL" id="JAMZIH010008709">
    <property type="protein sequence ID" value="KAJ1671529.1"/>
    <property type="molecule type" value="Genomic_DNA"/>
</dbReference>
<accession>A0ACC1HAZ3</accession>
<comment type="caution">
    <text evidence="1">The sequence shown here is derived from an EMBL/GenBank/DDBJ whole genome shotgun (WGS) entry which is preliminary data.</text>
</comment>
<evidence type="ECO:0000313" key="1">
    <source>
        <dbReference type="EMBL" id="KAJ1671529.1"/>
    </source>
</evidence>
<organism evidence="1 2">
    <name type="scientific">Spiromyces aspiralis</name>
    <dbReference type="NCBI Taxonomy" id="68401"/>
    <lineage>
        <taxon>Eukaryota</taxon>
        <taxon>Fungi</taxon>
        <taxon>Fungi incertae sedis</taxon>
        <taxon>Zoopagomycota</taxon>
        <taxon>Kickxellomycotina</taxon>
        <taxon>Kickxellomycetes</taxon>
        <taxon>Kickxellales</taxon>
        <taxon>Kickxellaceae</taxon>
        <taxon>Spiromyces</taxon>
    </lineage>
</organism>
<name>A0ACC1HAZ3_9FUNG</name>
<dbReference type="Proteomes" id="UP001145114">
    <property type="component" value="Unassembled WGS sequence"/>
</dbReference>